<protein>
    <submittedName>
        <fullName evidence="5">DUF4157 domain-containing protein</fullName>
    </submittedName>
</protein>
<feature type="region of interest" description="Disordered" evidence="2">
    <location>
        <begin position="235"/>
        <end position="276"/>
    </location>
</feature>
<reference evidence="5 6" key="1">
    <citation type="journal article" date="2017" name="Curr. Microbiol.">
        <title>Mucilaginibacter ginsenosidivorans sp. nov., Isolated from Soil of Ginseng Field.</title>
        <authorList>
            <person name="Kim M.M."/>
            <person name="Siddiqi M.Z."/>
            <person name="Im W.T."/>
        </authorList>
    </citation>
    <scope>NUCLEOTIDE SEQUENCE [LARGE SCALE GENOMIC DNA]</scope>
    <source>
        <strain evidence="5 6">Gsoil 3017</strain>
    </source>
</reference>
<dbReference type="Gene3D" id="3.40.570.10">
    <property type="entry name" value="Extracellular Endonuclease, subunit A"/>
    <property type="match status" value="2"/>
</dbReference>
<feature type="compositionally biased region" description="Polar residues" evidence="2">
    <location>
        <begin position="235"/>
        <end position="258"/>
    </location>
</feature>
<dbReference type="EMBL" id="CP042436">
    <property type="protein sequence ID" value="QEC63709.1"/>
    <property type="molecule type" value="Genomic_DNA"/>
</dbReference>
<evidence type="ECO:0000259" key="4">
    <source>
        <dbReference type="Pfam" id="PF13930"/>
    </source>
</evidence>
<organism evidence="5 6">
    <name type="scientific">Mucilaginibacter ginsenosidivorans</name>
    <dbReference type="NCBI Taxonomy" id="398053"/>
    <lineage>
        <taxon>Bacteria</taxon>
        <taxon>Pseudomonadati</taxon>
        <taxon>Bacteroidota</taxon>
        <taxon>Sphingobacteriia</taxon>
        <taxon>Sphingobacteriales</taxon>
        <taxon>Sphingobacteriaceae</taxon>
        <taxon>Mucilaginibacter</taxon>
    </lineage>
</organism>
<evidence type="ECO:0000313" key="6">
    <source>
        <dbReference type="Proteomes" id="UP000321479"/>
    </source>
</evidence>
<feature type="compositionally biased region" description="Polar residues" evidence="2">
    <location>
        <begin position="1681"/>
        <end position="1696"/>
    </location>
</feature>
<feature type="domain" description="eCIS core" evidence="3">
    <location>
        <begin position="163"/>
        <end position="239"/>
    </location>
</feature>
<feature type="compositionally biased region" description="Basic and acidic residues" evidence="2">
    <location>
        <begin position="1748"/>
        <end position="1777"/>
    </location>
</feature>
<feature type="domain" description="Type VII secretion system protein EssD-like" evidence="4">
    <location>
        <begin position="1207"/>
        <end position="1281"/>
    </location>
</feature>
<evidence type="ECO:0000313" key="5">
    <source>
        <dbReference type="EMBL" id="QEC63709.1"/>
    </source>
</evidence>
<dbReference type="Proteomes" id="UP000321479">
    <property type="component" value="Chromosome"/>
</dbReference>
<feature type="region of interest" description="Disordered" evidence="2">
    <location>
        <begin position="1642"/>
        <end position="1786"/>
    </location>
</feature>
<keyword evidence="6" id="KW-1185">Reference proteome</keyword>
<keyword evidence="1" id="KW-0175">Coiled coil</keyword>
<dbReference type="InterPro" id="IPR044929">
    <property type="entry name" value="DNA/RNA_non-sp_Endonuclease_sf"/>
</dbReference>
<proteinExistence type="predicted"/>
<dbReference type="OrthoDB" id="4317910at2"/>
<dbReference type="Gene3D" id="1.20.120.20">
    <property type="entry name" value="Apolipoprotein"/>
    <property type="match status" value="1"/>
</dbReference>
<dbReference type="SUPFAM" id="SSF48371">
    <property type="entry name" value="ARM repeat"/>
    <property type="match status" value="1"/>
</dbReference>
<dbReference type="KEGG" id="mgin:FRZ54_14380"/>
<feature type="domain" description="eCIS core" evidence="3">
    <location>
        <begin position="1407"/>
        <end position="1483"/>
    </location>
</feature>
<name>A0A5B8UXM8_9SPHI</name>
<feature type="compositionally biased region" description="Polar residues" evidence="2">
    <location>
        <begin position="1728"/>
        <end position="1746"/>
    </location>
</feature>
<feature type="coiled-coil region" evidence="1">
    <location>
        <begin position="1987"/>
        <end position="2014"/>
    </location>
</feature>
<feature type="compositionally biased region" description="Basic and acidic residues" evidence="2">
    <location>
        <begin position="1642"/>
        <end position="1660"/>
    </location>
</feature>
<evidence type="ECO:0000256" key="1">
    <source>
        <dbReference type="SAM" id="Coils"/>
    </source>
</evidence>
<dbReference type="Pfam" id="PF13699">
    <property type="entry name" value="eCIS_core"/>
    <property type="match status" value="2"/>
</dbReference>
<feature type="region of interest" description="Disordered" evidence="2">
    <location>
        <begin position="1520"/>
        <end position="1600"/>
    </location>
</feature>
<feature type="compositionally biased region" description="Polar residues" evidence="2">
    <location>
        <begin position="89"/>
        <end position="127"/>
    </location>
</feature>
<feature type="region of interest" description="Disordered" evidence="2">
    <location>
        <begin position="86"/>
        <end position="147"/>
    </location>
</feature>
<dbReference type="InterPro" id="IPR025295">
    <property type="entry name" value="eCIS_core_dom"/>
</dbReference>
<accession>A0A5B8UXM8</accession>
<dbReference type="RefSeq" id="WP_147032283.1">
    <property type="nucleotide sequence ID" value="NZ_CP042436.1"/>
</dbReference>
<evidence type="ECO:0000256" key="2">
    <source>
        <dbReference type="SAM" id="MobiDB-lite"/>
    </source>
</evidence>
<feature type="compositionally biased region" description="Low complexity" evidence="2">
    <location>
        <begin position="1567"/>
        <end position="1583"/>
    </location>
</feature>
<dbReference type="InterPro" id="IPR016024">
    <property type="entry name" value="ARM-type_fold"/>
</dbReference>
<dbReference type="InterPro" id="IPR044927">
    <property type="entry name" value="Endonuclea_NS_2"/>
</dbReference>
<evidence type="ECO:0000259" key="3">
    <source>
        <dbReference type="Pfam" id="PF13699"/>
    </source>
</evidence>
<dbReference type="Pfam" id="PF13930">
    <property type="entry name" value="Endonuclea_NS_2"/>
    <property type="match status" value="1"/>
</dbReference>
<sequence length="2643" mass="289052">MPVKAATTKSRAVNLLTPAKTGGGRAIQRKTQVSPLPATIQRKEQPGGWAHRRPQKAVSGRSLIQPKVNIHAANDHFEKEADHVADKATGNQPASAGTRITSIKSGTQSKGVECQSKSIQSKINNPGSPDVLHSGDASPPLPDIHTTHPLTAVLSNQSTRGSPLPAPARRQMENRIGANFENVRIHTGQESHDASASIGARAFTQGANIHFANGQFNPNTRSGQHLLAHELTHTVQQGASPATTSTVSTIQRSTTSHAPSDPGTLPSEARGPPLQTKCGDTTIQCSFVDTAISRIGDLLDDLPSITEGIEGAKRWLMGKARRFAGFIPGYSALGVVMGQDPITGERIEQNGRNFINAALDIIPGGSLLKQKLEELGAIDRAAAWIDQQIQTLSGIVANIRSDFTTAWNALGLTSILDGPLNVLRNLGGIFERAITGIVGFAERAASELLSIVKEFLLTQIVDFIKTRTNAYELLKVIIGHDPVTGENVAANGTTILNALLELGGEQGREQRRQMEDTGSFQKAADWIDRGIAVFGNLYQTIRDNFGLIWNAVSIDSLMHPVDTFNRLYEKFAEPVRQVLNFVGETLVVILGFIKEALLGRLSAWAQTVRGYALVTVLIGKDPFTNAVVPRSIPNIIRGFMSLMEGGEEQYRQMEESGAIARTTARINAAVARLNMTPASVLQLFIDLWNSFSFNDLTSPVQAFHRIIDRFGEPIARLIAFIVEIVKIVIEVLLQVMNFPTDLINNIITRAMAAFERIKRDPVAFLRNLLRAIKQGFIQFFDHIGTHLMNGLVGWLMSELRDANIPPLTDFSLRGVIGWVLQVLGISMEAIWTKLAAHPRVGPERVARLRSMINTLEGIWTFIRDVQERGMAAIWDKIQEQLSNLWNTVLDAVKNWIMERIISQVTARLLSMLDPTGIMAVINSAIAIYHAVQSFIRYLRQILEVINSFVNGVADIAEGNVSTAANYLERTMDRAMPIVIGFLANQVGLSGIGRRIGEMITRVREMVDRALTWLVNRAVNTGMNILDRVMAAGRSAVRAVLGWLGIRKEFRANNGESHELYFEGANEQTSNLWVASREPMRYSVFLDRINAVASGGDQTRIAQKQAARAKLDEIETAKNRPLDSSVPEEQARSAKYDIVNAKVIELSVLTAPLFGGPALPLVFNYSGLNAEGFATGMTIRNLNKNNRPPVGSSPGVSNAAYEKLDHRRRRNGSYYIKGHLLNGYLGGTGLDFRNLTPLSRTGNGNHEREVERKVIEKIDQGKTVEYIVTPVYGSRSFPTDLQITNSTLDTQRKARLGEVISTENLVPLGLECVANVLNEASGQYDTPIVHETVTNPVESTVSSYEIQPKLKNAVSTTHHEKEADRVAHKVVSREISAPVPISKITPAARPSPAPVALAAAAPPARASPLPVDTRRQMEKHMGADFSNVRIHTGEASQKANAAIGSRAFTQGANIHFAQGEFNPGTRSGKQLLAHELTHTVQQGAAHQNTTGIAETGKKVTQVQATKKDAVIPAAKPVADHGVAAPGDAAKAPAGKAVKKKSPSSPEEDPAFQRTVGKAHARANEQRAHAPPAAKAADAQNAAGPVPFEAQSKAQNRKAESIEAAGKEEKLFDAASFKKDLLARITEVTPKTLEEADDFKEHNKIGEVKTEVGQKVSAEKENTTGPMTHATADPLHVNESENKQPVTLPPTNAGSSPASIGAKNAAPKAKTDDEVSMQEQSASLDDEMKQNNVTETQLQGSNEPTFQNAVKEKRNAQKDAIEKPAQYRKDEKAELKAAESEASSKAAGSLAGMHKDRDKNFAAVILQQNDSKKKDEDARAKVAKDINDKYAATEKTVNDLLTQAETLSGSIFDQGAEDARKIFEDYTDRKMRAYKNDRYSGLLGGGYWLKDKFMDLPDEVNVFYVDGKQLYLDKMDQVITDVSNVVTDKLNAAKKAIDDGKKDIDTYVAALPDNLKEVGTEAADNIKDKFDSLEQGVKDKGHQLIDGLAKKYVDNVKKLDDRINELKEANKGLISKAIGLLKEVWKVIKNIYQLFKTILQKLAQVVGIIIGEPGKFFSNLGAAFSKGFDRFKSRLGEHLENGLMAWLSSQLGVPDLKLPDKFDIASIFGMVLQVMGISYAHIRERAVLQIGEERVALMETTVGIFQRVYKEGLGAIWEIIKEKFTDFKDMIWEAIKSFIRDAVIKAALVFLLSLLNPIAAFVKACMAIYDFLMMLVRLKDRIIELLNSILDAVLTIATGNVDAAAAAIEMAFAKSIPIIIGFLAALLHLNDLGAKVRDIILRIRAKVDKLIDWLITKAYAFVGPAVELAMSLKNKGKALLDKGKEKVVALGKSAVGKVAGWLGIKKSFTADNGETHELYFKGSSDESSELWVASRDPMKYDEFLANIKKVRPDGDKKIMDKKAEAKDQLEEVEKAKNKPIDPSIPEEKARADKYDKVNKEVIKLSAITAHLFGGPLEPLEFNFGGLTDSGFATKMTIRYLNKNNRPPVGGPPGVSNEDYKKLNLRRNGDKPYYVKGHLLNGFLGGTGKDFRNLTPLSISGNGVHEASIESKVIEKVDEGKTVEYIVEPDYSSPIKPPTSAEIQKSNLSAAKKAKMEEIVAAEKKVPKTMKCEANILNEKKGTFDTSIVNTPIPNPVETDLKSYEL</sequence>
<feature type="compositionally biased region" description="Low complexity" evidence="2">
    <location>
        <begin position="1521"/>
        <end position="1534"/>
    </location>
</feature>
<gene>
    <name evidence="5" type="ORF">FRZ54_14380</name>
</gene>